<name>A0A8S5U0N8_9CAUD</name>
<reference evidence="2" key="1">
    <citation type="journal article" date="2021" name="Proc. Natl. Acad. Sci. U.S.A.">
        <title>A Catalog of Tens of Thousands of Viruses from Human Metagenomes Reveals Hidden Associations with Chronic Diseases.</title>
        <authorList>
            <person name="Tisza M.J."/>
            <person name="Buck C.B."/>
        </authorList>
    </citation>
    <scope>NUCLEOTIDE SEQUENCE</scope>
    <source>
        <strain evidence="2">CtCyS10</strain>
    </source>
</reference>
<dbReference type="Pfam" id="PF04233">
    <property type="entry name" value="Phage_Mu_F"/>
    <property type="match status" value="1"/>
</dbReference>
<dbReference type="EMBL" id="BK015975">
    <property type="protein sequence ID" value="DAF88011.1"/>
    <property type="molecule type" value="Genomic_DNA"/>
</dbReference>
<dbReference type="NCBIfam" id="TIGR01641">
    <property type="entry name" value="phageSPP1_gp7"/>
    <property type="match status" value="1"/>
</dbReference>
<evidence type="ECO:0000313" key="2">
    <source>
        <dbReference type="EMBL" id="DAF88011.1"/>
    </source>
</evidence>
<accession>A0A8S5U0N8</accession>
<sequence length="537" mass="62248">MLNNEYWEGRYRAEEKARELADKRVAFQLQGVYQQHANNIQKEIDSFWQRYADSEGITKLQAKQRADKLDMVNVGFKAKQLVERANRLRERGKKVTSDDFTRAENDLMRLYNLKMKTSRLEVLQANIKLHQYELALNEFEIIDRHLVESFRRENLFSVGVLNMTLGSFESSKISADSIVYANFNNATWSSRVWERQNELRNIVKKGVADTVLRGKGTNVLINSLKKEFDVSYGYARRLAVTESARVYSEAQKSNYEANDVEEFEVMTELKACHICQPFNGKIFKVSELVPALNAPPFHPNCRCTTVPHFRKDSKRLGRDEEFLHAEMDLMAKQRAFVVGNDVRVKTKKLNRTVLDFWVQDNTKKMRDTVFNVQSSLMELNDFSIPTVVFLKKSRLPGFAGYDYKQDILFVSDALHSEIEFAKVLSDNYFAAQNIKDTMVHELTHKKHWDSAKAFYKANKERYNSVEQAMSELNSPLVSYVKEQLKHDYNYLYSISDNAAIAFYNNNINELVAEVGVLGDKVTDTNLLNKVKEVLSWK</sequence>
<dbReference type="InterPro" id="IPR006528">
    <property type="entry name" value="Phage_head_morphogenesis_dom"/>
</dbReference>
<evidence type="ECO:0000259" key="1">
    <source>
        <dbReference type="Pfam" id="PF04233"/>
    </source>
</evidence>
<protein>
    <submittedName>
        <fullName evidence="2">Minor capsid protein</fullName>
    </submittedName>
</protein>
<organism evidence="2">
    <name type="scientific">Siphoviridae sp. ctCyS10</name>
    <dbReference type="NCBI Taxonomy" id="2825382"/>
    <lineage>
        <taxon>Viruses</taxon>
        <taxon>Duplodnaviria</taxon>
        <taxon>Heunggongvirae</taxon>
        <taxon>Uroviricota</taxon>
        <taxon>Caudoviricetes</taxon>
    </lineage>
</organism>
<feature type="domain" description="Phage head morphogenesis" evidence="1">
    <location>
        <begin position="202"/>
        <end position="305"/>
    </location>
</feature>
<proteinExistence type="predicted"/>